<proteinExistence type="predicted"/>
<gene>
    <name evidence="2" type="ORF">THRCLA_20825</name>
</gene>
<evidence type="ECO:0000313" key="2">
    <source>
        <dbReference type="EMBL" id="OQS04661.1"/>
    </source>
</evidence>
<comment type="caution">
    <text evidence="2">The sequence shown here is derived from an EMBL/GenBank/DDBJ whole genome shotgun (WGS) entry which is preliminary data.</text>
</comment>
<name>A0A1W0A3A8_9STRA</name>
<dbReference type="EMBL" id="JNBS01000578">
    <property type="protein sequence ID" value="OQS04661.1"/>
    <property type="molecule type" value="Genomic_DNA"/>
</dbReference>
<dbReference type="STRING" id="74557.A0A1W0A3A8"/>
<accession>A0A1W0A3A8</accession>
<evidence type="ECO:0000313" key="3">
    <source>
        <dbReference type="Proteomes" id="UP000243217"/>
    </source>
</evidence>
<dbReference type="Proteomes" id="UP000243217">
    <property type="component" value="Unassembled WGS sequence"/>
</dbReference>
<dbReference type="InterPro" id="IPR056866">
    <property type="entry name" value="Znf_WRKY19"/>
</dbReference>
<dbReference type="PANTHER" id="PTHR31827">
    <property type="entry name" value="EMB|CAB89363.1"/>
    <property type="match status" value="1"/>
</dbReference>
<dbReference type="Pfam" id="PF24906">
    <property type="entry name" value="Zf_WRKY19"/>
    <property type="match status" value="1"/>
</dbReference>
<organism evidence="2 3">
    <name type="scientific">Thraustotheca clavata</name>
    <dbReference type="NCBI Taxonomy" id="74557"/>
    <lineage>
        <taxon>Eukaryota</taxon>
        <taxon>Sar</taxon>
        <taxon>Stramenopiles</taxon>
        <taxon>Oomycota</taxon>
        <taxon>Saprolegniomycetes</taxon>
        <taxon>Saprolegniales</taxon>
        <taxon>Achlyaceae</taxon>
        <taxon>Thraustotheca</taxon>
    </lineage>
</organism>
<feature type="domain" description="WRKY19-like zinc finger" evidence="1">
    <location>
        <begin position="89"/>
        <end position="111"/>
    </location>
</feature>
<dbReference type="PANTHER" id="PTHR31827:SF1">
    <property type="entry name" value="EMB|CAB89363.1"/>
    <property type="match status" value="1"/>
</dbReference>
<dbReference type="OrthoDB" id="10310548at2759"/>
<protein>
    <recommendedName>
        <fullName evidence="1">WRKY19-like zinc finger domain-containing protein</fullName>
    </recommendedName>
</protein>
<dbReference type="AlphaFoldDB" id="A0A1W0A3A8"/>
<sequence length="172" mass="19951">MHRKTISEFAMNQFCVFSHCYELCELDNIKCSKHRTRCVCRVPLCTNIVFSRQLCVRHGGKRSCADPDCGANARSGGFCSRHIQTKIPRFCSLEGCYKVAHQHGKCISHGGRRQCQEKGCTTHARKNGRCHRHREKNLDEEIDYEFYPQDWEEIASLCQPNIVMLEESMDYE</sequence>
<reference evidence="2 3" key="1">
    <citation type="journal article" date="2014" name="Genome Biol. Evol.">
        <title>The secreted proteins of Achlya hypogyna and Thraustotheca clavata identify the ancestral oomycete secretome and reveal gene acquisitions by horizontal gene transfer.</title>
        <authorList>
            <person name="Misner I."/>
            <person name="Blouin N."/>
            <person name="Leonard G."/>
            <person name="Richards T.A."/>
            <person name="Lane C.E."/>
        </authorList>
    </citation>
    <scope>NUCLEOTIDE SEQUENCE [LARGE SCALE GENOMIC DNA]</scope>
    <source>
        <strain evidence="2 3">ATCC 34112</strain>
    </source>
</reference>
<evidence type="ECO:0000259" key="1">
    <source>
        <dbReference type="Pfam" id="PF24906"/>
    </source>
</evidence>
<keyword evidence="3" id="KW-1185">Reference proteome</keyword>